<feature type="transmembrane region" description="Helical" evidence="1">
    <location>
        <begin position="163"/>
        <end position="184"/>
    </location>
</feature>
<dbReference type="RefSeq" id="WP_311736242.1">
    <property type="nucleotide sequence ID" value="NZ_JACHVU010000017.1"/>
</dbReference>
<dbReference type="Pfam" id="PF07885">
    <property type="entry name" value="Ion_trans_2"/>
    <property type="match status" value="1"/>
</dbReference>
<name>A0A839QMN4_MYCIR</name>
<evidence type="ECO:0000256" key="1">
    <source>
        <dbReference type="SAM" id="Phobius"/>
    </source>
</evidence>
<accession>A0A839QMN4</accession>
<protein>
    <submittedName>
        <fullName evidence="3">Putative membrane protein</fullName>
    </submittedName>
</protein>
<comment type="caution">
    <text evidence="3">The sequence shown here is derived from an EMBL/GenBank/DDBJ whole genome shotgun (WGS) entry which is preliminary data.</text>
</comment>
<evidence type="ECO:0000313" key="3">
    <source>
        <dbReference type="EMBL" id="MBB2993421.1"/>
    </source>
</evidence>
<dbReference type="EMBL" id="JACHVU010000017">
    <property type="protein sequence ID" value="MBB2993421.1"/>
    <property type="molecule type" value="Genomic_DNA"/>
</dbReference>
<keyword evidence="1" id="KW-1133">Transmembrane helix</keyword>
<dbReference type="Gene3D" id="1.10.287.70">
    <property type="match status" value="1"/>
</dbReference>
<dbReference type="InterPro" id="IPR013099">
    <property type="entry name" value="K_chnl_dom"/>
</dbReference>
<evidence type="ECO:0000313" key="4">
    <source>
        <dbReference type="Proteomes" id="UP000550501"/>
    </source>
</evidence>
<dbReference type="SUPFAM" id="SSF81324">
    <property type="entry name" value="Voltage-gated potassium channels"/>
    <property type="match status" value="1"/>
</dbReference>
<feature type="domain" description="Potassium channel" evidence="2">
    <location>
        <begin position="114"/>
        <end position="183"/>
    </location>
</feature>
<feature type="transmembrane region" description="Helical" evidence="1">
    <location>
        <begin position="54"/>
        <end position="73"/>
    </location>
</feature>
<organism evidence="3 4">
    <name type="scientific">Mycolicibacterium iranicum</name>
    <name type="common">Mycobacterium iranicum</name>
    <dbReference type="NCBI Taxonomy" id="912594"/>
    <lineage>
        <taxon>Bacteria</taxon>
        <taxon>Bacillati</taxon>
        <taxon>Actinomycetota</taxon>
        <taxon>Actinomycetes</taxon>
        <taxon>Mycobacteriales</taxon>
        <taxon>Mycobacteriaceae</taxon>
        <taxon>Mycolicibacterium</taxon>
    </lineage>
</organism>
<feature type="transmembrane region" description="Helical" evidence="1">
    <location>
        <begin position="85"/>
        <end position="112"/>
    </location>
</feature>
<reference evidence="3 4" key="1">
    <citation type="submission" date="2020-08" db="EMBL/GenBank/DDBJ databases">
        <title>The Agave Microbiome: Exploring the role of microbial communities in plant adaptations to desert environments.</title>
        <authorList>
            <person name="Partida-Martinez L.P."/>
        </authorList>
    </citation>
    <scope>NUCLEOTIDE SEQUENCE [LARGE SCALE GENOMIC DNA]</scope>
    <source>
        <strain evidence="3 4">AT2.18</strain>
    </source>
</reference>
<sequence>MTRVRPVQALGSIGWQVYSRHRVAERDFGGLMDWFFSIVGVLIVLTVVRDVFHTLFHPVGSGNIAPVVMRAVWRTLRLFHSRRRIASLTGPLGVAAVISTWLLASVVGWALIYVAQMPGGYTYGSELDPAGRNEFMDSLYLSLVTVATLGFGDVVPSSPWLRVVVPLEALFGFMLVTAAVSWVLQIYPALHRRRVLALQLSTLDQARRSCDARIESVPVDVLTSLVTLIVESRNDFTQYGATYYFRDLETDASLAASLHYADDLAAEAAGSEDATVRLAGAMLSAAVSHLAGLLAREFLSLGEDSDTASIVEAYATDHGFGAEESQRR</sequence>
<keyword evidence="1" id="KW-0472">Membrane</keyword>
<dbReference type="AlphaFoldDB" id="A0A839QMN4"/>
<evidence type="ECO:0000259" key="2">
    <source>
        <dbReference type="Pfam" id="PF07885"/>
    </source>
</evidence>
<proteinExistence type="predicted"/>
<feature type="transmembrane region" description="Helical" evidence="1">
    <location>
        <begin position="28"/>
        <end position="48"/>
    </location>
</feature>
<dbReference type="Proteomes" id="UP000550501">
    <property type="component" value="Unassembled WGS sequence"/>
</dbReference>
<keyword evidence="1" id="KW-0812">Transmembrane</keyword>
<keyword evidence="4" id="KW-1185">Reference proteome</keyword>
<gene>
    <name evidence="3" type="ORF">FHR72_004930</name>
</gene>